<dbReference type="EMBL" id="JBBUTH010000001">
    <property type="protein sequence ID" value="MEK8048885.1"/>
    <property type="molecule type" value="Genomic_DNA"/>
</dbReference>
<dbReference type="RefSeq" id="WP_341408558.1">
    <property type="nucleotide sequence ID" value="NZ_JBBUTH010000001.1"/>
</dbReference>
<dbReference type="Proteomes" id="UP001365405">
    <property type="component" value="Unassembled WGS sequence"/>
</dbReference>
<feature type="signal peptide" evidence="1">
    <location>
        <begin position="1"/>
        <end position="24"/>
    </location>
</feature>
<sequence length="635" mass="65663">MNLARAIGLASLTLAASLSLPAQATYQFSGHARAHAVTTYPVPGLGGTDNQDIDLLNQPGATQLQALDSFASTAHGSATARLLGRIGLLKAYAASDYAYCCSGGVTVQDGYADGTAELRFYDEVLVQGAGLAAGTPVRYRLDLRLDGTVSSPNFEIGGRYSADAIAEARLRDVSSGAAVSLHWDARNQATGVFSLTLDTTVGHTLAIDGMLYAGTYVAAGARVARSAEVDFYHSAGYRLAPSVAGLNTLGASGYDFATAVPEPGTWALMLGGVALGALRQAGRSCRQGGRVVRRVVRRGPAWLRRGVIAGCLLLGLPLVAQAGRAQVGASLGTWANGDLQDAQVSGSRWRDGLLQHSVVVTSTPFNDAAAASLREDTAPVSDSARVVLQGRAGLRQPGVPEALAFAGSTEVSSDLLAGRLGLRFDTTHVAYAAPGGGVREAYVAAYPFAELFETFELVYPIARAEPVHVALSLRIDGQVDGNTGANGRIGGVQAYLQLAGADTGESHPMLDPVWRSEQDVAGAVLGYAGMLNNGGCSVARGLCSGFVSLYAALDLRGRVLASGAIEAQPGAPMALDFGAQLSLTVSPGVTLLRIGGVDSPLPAVAWASAVPEPGAAWLWLLGLPVLAGVRRMRRR</sequence>
<comment type="caution">
    <text evidence="2">The sequence shown here is derived from an EMBL/GenBank/DDBJ whole genome shotgun (WGS) entry which is preliminary data.</text>
</comment>
<keyword evidence="1" id="KW-0732">Signal</keyword>
<organism evidence="2 3">
    <name type="scientific">Pseudaquabacterium inlustre</name>
    <dbReference type="NCBI Taxonomy" id="2984192"/>
    <lineage>
        <taxon>Bacteria</taxon>
        <taxon>Pseudomonadati</taxon>
        <taxon>Pseudomonadota</taxon>
        <taxon>Betaproteobacteria</taxon>
        <taxon>Burkholderiales</taxon>
        <taxon>Sphaerotilaceae</taxon>
        <taxon>Pseudaquabacterium</taxon>
    </lineage>
</organism>
<keyword evidence="3" id="KW-1185">Reference proteome</keyword>
<name>A0ABU9CF10_9BURK</name>
<protein>
    <submittedName>
        <fullName evidence="2">PEP-CTERM sorting domain-containing protein</fullName>
    </submittedName>
</protein>
<gene>
    <name evidence="2" type="ORF">AACH10_01390</name>
</gene>
<evidence type="ECO:0000313" key="2">
    <source>
        <dbReference type="EMBL" id="MEK8048885.1"/>
    </source>
</evidence>
<feature type="chain" id="PRO_5047378065" evidence="1">
    <location>
        <begin position="25"/>
        <end position="635"/>
    </location>
</feature>
<evidence type="ECO:0000313" key="3">
    <source>
        <dbReference type="Proteomes" id="UP001365405"/>
    </source>
</evidence>
<evidence type="ECO:0000256" key="1">
    <source>
        <dbReference type="SAM" id="SignalP"/>
    </source>
</evidence>
<accession>A0ABU9CF10</accession>
<proteinExistence type="predicted"/>
<reference evidence="2 3" key="1">
    <citation type="submission" date="2024-04" db="EMBL/GenBank/DDBJ databases">
        <title>Novel species of the genus Ideonella isolated from streams.</title>
        <authorList>
            <person name="Lu H."/>
        </authorList>
    </citation>
    <scope>NUCLEOTIDE SEQUENCE [LARGE SCALE GENOMIC DNA]</scope>
    <source>
        <strain evidence="2 3">DXS22W</strain>
    </source>
</reference>